<comment type="caution">
    <text evidence="6">The sequence shown here is derived from an EMBL/GenBank/DDBJ whole genome shotgun (WGS) entry which is preliminary data.</text>
</comment>
<reference evidence="6" key="1">
    <citation type="submission" date="2022-06" db="EMBL/GenBank/DDBJ databases">
        <title>Genomic Encyclopedia of Archaeal and Bacterial Type Strains, Phase II (KMG-II): from individual species to whole genera.</title>
        <authorList>
            <person name="Goeker M."/>
        </authorList>
    </citation>
    <scope>NUCLEOTIDE SEQUENCE</scope>
    <source>
        <strain evidence="6">DSM 43935</strain>
    </source>
</reference>
<proteinExistence type="inferred from homology"/>
<feature type="signal peptide" evidence="4">
    <location>
        <begin position="1"/>
        <end position="26"/>
    </location>
</feature>
<evidence type="ECO:0000259" key="5">
    <source>
        <dbReference type="Pfam" id="PF13088"/>
    </source>
</evidence>
<comment type="similarity">
    <text evidence="2">Belongs to the glycosyl hydrolase 33 family.</text>
</comment>
<dbReference type="CDD" id="cd15482">
    <property type="entry name" value="Sialidase_non-viral"/>
    <property type="match status" value="1"/>
</dbReference>
<dbReference type="Gene3D" id="2.120.10.10">
    <property type="match status" value="1"/>
</dbReference>
<name>A0AAE3G9S3_9PSEU</name>
<organism evidence="6 7">
    <name type="scientific">Goodfellowiella coeruleoviolacea</name>
    <dbReference type="NCBI Taxonomy" id="334858"/>
    <lineage>
        <taxon>Bacteria</taxon>
        <taxon>Bacillati</taxon>
        <taxon>Actinomycetota</taxon>
        <taxon>Actinomycetes</taxon>
        <taxon>Pseudonocardiales</taxon>
        <taxon>Pseudonocardiaceae</taxon>
        <taxon>Goodfellowiella</taxon>
    </lineage>
</organism>
<dbReference type="AlphaFoldDB" id="A0AAE3G9S3"/>
<sequence length="405" mass="41638">MRIRTALSGVAAAAAAVLLGQATALADTAAPPAAAPTPAAPVAVFQAGSEGYDTFRIPAVVRTRGGALLAFAEGRRTGAGDTGDIDLVLKRSTDGGRTWGPLAVVGDNGPNTFGNPTPVVDPRTGRVVLLSTHNAGTATEGAILRGQVSAQDSRRVWVQHSDDEGRTWSAPTDITDSVKAPDWRWYATGPVHAIALRHGPHAGRLVAPANHSAAPAPGSTDTGAEAKYYGAHLIYSDDGGTSWRLGAVDDSVDGAVNGNETTVAELPDGRLYVNSRDQNGTSAGTRAVAYSRDGGRSFTAPLTPDPQLVCPVVQGSTLQTRGHGPLLFAAPSQPTTRAGMAVRASRDGGAHWTAGLVLSSAPAAYSDLVELPGRRVGLLYETGQTGAYQTITFQALTLTQILAAG</sequence>
<keyword evidence="7" id="KW-1185">Reference proteome</keyword>
<dbReference type="GO" id="GO:0006689">
    <property type="term" value="P:ganglioside catabolic process"/>
    <property type="evidence" value="ECO:0007669"/>
    <property type="project" value="TreeGrafter"/>
</dbReference>
<evidence type="ECO:0000313" key="7">
    <source>
        <dbReference type="Proteomes" id="UP001206128"/>
    </source>
</evidence>
<keyword evidence="4" id="KW-0732">Signal</keyword>
<dbReference type="PANTHER" id="PTHR10628">
    <property type="entry name" value="SIALIDASE"/>
    <property type="match status" value="1"/>
</dbReference>
<evidence type="ECO:0000256" key="2">
    <source>
        <dbReference type="ARBA" id="ARBA00009348"/>
    </source>
</evidence>
<dbReference type="SUPFAM" id="SSF50939">
    <property type="entry name" value="Sialidases"/>
    <property type="match status" value="1"/>
</dbReference>
<evidence type="ECO:0000256" key="4">
    <source>
        <dbReference type="SAM" id="SignalP"/>
    </source>
</evidence>
<dbReference type="EMBL" id="JAMTCK010000001">
    <property type="protein sequence ID" value="MCP2163878.1"/>
    <property type="molecule type" value="Genomic_DNA"/>
</dbReference>
<dbReference type="EC" id="3.2.1.18" evidence="3"/>
<dbReference type="GO" id="GO:0004308">
    <property type="term" value="F:exo-alpha-sialidase activity"/>
    <property type="evidence" value="ECO:0007669"/>
    <property type="project" value="UniProtKB-EC"/>
</dbReference>
<dbReference type="GO" id="GO:0016020">
    <property type="term" value="C:membrane"/>
    <property type="evidence" value="ECO:0007669"/>
    <property type="project" value="TreeGrafter"/>
</dbReference>
<dbReference type="RefSeq" id="WP_253766891.1">
    <property type="nucleotide sequence ID" value="NZ_JAMTCK010000001.1"/>
</dbReference>
<feature type="domain" description="Sialidase" evidence="5">
    <location>
        <begin position="66"/>
        <end position="372"/>
    </location>
</feature>
<dbReference type="InterPro" id="IPR011040">
    <property type="entry name" value="Sialidase"/>
</dbReference>
<dbReference type="InterPro" id="IPR036278">
    <property type="entry name" value="Sialidase_sf"/>
</dbReference>
<dbReference type="GO" id="GO:0005737">
    <property type="term" value="C:cytoplasm"/>
    <property type="evidence" value="ECO:0007669"/>
    <property type="project" value="TreeGrafter"/>
</dbReference>
<evidence type="ECO:0000313" key="6">
    <source>
        <dbReference type="EMBL" id="MCP2163878.1"/>
    </source>
</evidence>
<dbReference type="PANTHER" id="PTHR10628:SF30">
    <property type="entry name" value="EXO-ALPHA-SIALIDASE"/>
    <property type="match status" value="1"/>
</dbReference>
<dbReference type="GO" id="GO:0009313">
    <property type="term" value="P:oligosaccharide catabolic process"/>
    <property type="evidence" value="ECO:0007669"/>
    <property type="project" value="TreeGrafter"/>
</dbReference>
<feature type="chain" id="PRO_5042068502" description="exo-alpha-sialidase" evidence="4">
    <location>
        <begin position="27"/>
        <end position="405"/>
    </location>
</feature>
<protein>
    <recommendedName>
        <fullName evidence="3">exo-alpha-sialidase</fullName>
        <ecNumber evidence="3">3.2.1.18</ecNumber>
    </recommendedName>
</protein>
<evidence type="ECO:0000256" key="1">
    <source>
        <dbReference type="ARBA" id="ARBA00000427"/>
    </source>
</evidence>
<dbReference type="Proteomes" id="UP001206128">
    <property type="component" value="Unassembled WGS sequence"/>
</dbReference>
<accession>A0AAE3G9S3</accession>
<evidence type="ECO:0000256" key="3">
    <source>
        <dbReference type="ARBA" id="ARBA00012733"/>
    </source>
</evidence>
<dbReference type="Pfam" id="PF13088">
    <property type="entry name" value="BNR_2"/>
    <property type="match status" value="1"/>
</dbReference>
<comment type="catalytic activity">
    <reaction evidence="1">
        <text>Hydrolysis of alpha-(2-&gt;3)-, alpha-(2-&gt;6)-, alpha-(2-&gt;8)- glycosidic linkages of terminal sialic acid residues in oligosaccharides, glycoproteins, glycolipids, colominic acid and synthetic substrates.</text>
        <dbReference type="EC" id="3.2.1.18"/>
    </reaction>
</comment>
<gene>
    <name evidence="6" type="ORF">LX83_000718</name>
</gene>
<dbReference type="InterPro" id="IPR026856">
    <property type="entry name" value="Sialidase_fam"/>
</dbReference>